<gene>
    <name evidence="3" type="ORF">HDF15_000989</name>
</gene>
<dbReference type="Proteomes" id="UP000584867">
    <property type="component" value="Unassembled WGS sequence"/>
</dbReference>
<dbReference type="Pfam" id="PF20434">
    <property type="entry name" value="BD-FAE"/>
    <property type="match status" value="1"/>
</dbReference>
<dbReference type="SUPFAM" id="SSF53474">
    <property type="entry name" value="alpha/beta-Hydrolases"/>
    <property type="match status" value="1"/>
</dbReference>
<proteinExistence type="predicted"/>
<keyword evidence="1" id="KW-0378">Hydrolase</keyword>
<evidence type="ECO:0000313" key="3">
    <source>
        <dbReference type="EMBL" id="MBB5062659.1"/>
    </source>
</evidence>
<dbReference type="InterPro" id="IPR049492">
    <property type="entry name" value="BD-FAE-like_dom"/>
</dbReference>
<accession>A0A7W8E8L3</accession>
<comment type="caution">
    <text evidence="3">The sequence shown here is derived from an EMBL/GenBank/DDBJ whole genome shotgun (WGS) entry which is preliminary data.</text>
</comment>
<dbReference type="PANTHER" id="PTHR48081">
    <property type="entry name" value="AB HYDROLASE SUPERFAMILY PROTEIN C4A8.06C"/>
    <property type="match status" value="1"/>
</dbReference>
<evidence type="ECO:0000313" key="4">
    <source>
        <dbReference type="Proteomes" id="UP000584867"/>
    </source>
</evidence>
<dbReference type="RefSeq" id="WP_221314278.1">
    <property type="nucleotide sequence ID" value="NZ_JACHIO010000003.1"/>
</dbReference>
<dbReference type="GO" id="GO:0016787">
    <property type="term" value="F:hydrolase activity"/>
    <property type="evidence" value="ECO:0007669"/>
    <property type="project" value="UniProtKB-KW"/>
</dbReference>
<protein>
    <submittedName>
        <fullName evidence="3">Acetyl esterase/lipase</fullName>
    </submittedName>
</protein>
<evidence type="ECO:0000256" key="1">
    <source>
        <dbReference type="ARBA" id="ARBA00022801"/>
    </source>
</evidence>
<dbReference type="EMBL" id="JACHIO010000003">
    <property type="protein sequence ID" value="MBB5062659.1"/>
    <property type="molecule type" value="Genomic_DNA"/>
</dbReference>
<evidence type="ECO:0000259" key="2">
    <source>
        <dbReference type="Pfam" id="PF20434"/>
    </source>
</evidence>
<sequence>MGLSRRAFVTQVGCTGGYTAALATMQSLGVMTMKGQAPQQISASPGNPSAVGRFQLQLSPTVKPSDTSTSIVIHPDPSKQIVCGKVPLTTYDNVVYSTPNAAKGGRSLRMDILVSKTPGRKPLVVYAAGGGFVMANKESDLMLRTYVAEAGFVVASIEYRTVRDGATYREGVADMKSAIRFLRSTAEQYSIDPDDVGVWGQSAGGYIVAMVGVTNNDKAFDVGDHLDQSSSVKAVVDKFGPSDVSKVDADYNGAQNAPARRALYVNGFLPDGGLRDPVSSPINHIAPSDVAFLIFHGSHDGLVSPSQTLIFHNALLAAGVNSKRYVLEGANHGDLTVLGDKVAGLPWSSMQTMDLIVDFFRTSLAF</sequence>
<name>A0A7W8E8L3_9BACT</name>
<reference evidence="3 4" key="1">
    <citation type="submission" date="2020-08" db="EMBL/GenBank/DDBJ databases">
        <title>Genomic Encyclopedia of Type Strains, Phase IV (KMG-V): Genome sequencing to study the core and pangenomes of soil and plant-associated prokaryotes.</title>
        <authorList>
            <person name="Whitman W."/>
        </authorList>
    </citation>
    <scope>NUCLEOTIDE SEQUENCE [LARGE SCALE GENOMIC DNA]</scope>
    <source>
        <strain evidence="3 4">X5P3</strain>
    </source>
</reference>
<feature type="domain" description="BD-FAE-like" evidence="2">
    <location>
        <begin position="110"/>
        <end position="315"/>
    </location>
</feature>
<dbReference type="InterPro" id="IPR050300">
    <property type="entry name" value="GDXG_lipolytic_enzyme"/>
</dbReference>
<dbReference type="AlphaFoldDB" id="A0A7W8E8L3"/>
<dbReference type="PANTHER" id="PTHR48081:SF13">
    <property type="entry name" value="ALPHA_BETA HYDROLASE"/>
    <property type="match status" value="1"/>
</dbReference>
<organism evidence="3 4">
    <name type="scientific">Granulicella mallensis</name>
    <dbReference type="NCBI Taxonomy" id="940614"/>
    <lineage>
        <taxon>Bacteria</taxon>
        <taxon>Pseudomonadati</taxon>
        <taxon>Acidobacteriota</taxon>
        <taxon>Terriglobia</taxon>
        <taxon>Terriglobales</taxon>
        <taxon>Acidobacteriaceae</taxon>
        <taxon>Granulicella</taxon>
    </lineage>
</organism>
<dbReference type="InterPro" id="IPR029058">
    <property type="entry name" value="AB_hydrolase_fold"/>
</dbReference>
<dbReference type="Gene3D" id="3.40.50.1820">
    <property type="entry name" value="alpha/beta hydrolase"/>
    <property type="match status" value="1"/>
</dbReference>